<keyword evidence="6" id="KW-1185">Reference proteome</keyword>
<dbReference type="InterPro" id="IPR036770">
    <property type="entry name" value="Ankyrin_rpt-contain_sf"/>
</dbReference>
<evidence type="ECO:0000256" key="4">
    <source>
        <dbReference type="SAM" id="MobiDB-lite"/>
    </source>
</evidence>
<dbReference type="PANTHER" id="PTHR24201:SF0">
    <property type="entry name" value="ANKYRIN REPEAT DOMAIN-CONTAINING PROTEIN 37"/>
    <property type="match status" value="1"/>
</dbReference>
<evidence type="ECO:0000256" key="3">
    <source>
        <dbReference type="PROSITE-ProRule" id="PRU00023"/>
    </source>
</evidence>
<dbReference type="PANTHER" id="PTHR24201">
    <property type="entry name" value="ANK_REP_REGION DOMAIN-CONTAINING PROTEIN"/>
    <property type="match status" value="1"/>
</dbReference>
<dbReference type="EMBL" id="JANPWB010000001">
    <property type="protein sequence ID" value="KAJ1215505.1"/>
    <property type="molecule type" value="Genomic_DNA"/>
</dbReference>
<protein>
    <recommendedName>
        <fullName evidence="7">Ankyrin repeat domain 37</fullName>
    </recommendedName>
</protein>
<sequence>MLLLECNAEFDSPCSLMETGSAVNSAGDGLGQSPVHLAACGGQAFFLLWQLQTGADLNQQDCFGEAPLHKAAKSGSLQCLSLLVAGDARVDICNNNGETAEDLAWSCGFLECARFLASVKHTQNMKLQLQSSAGSDAMREPMAAQKRSCSSDAATNEKRMRFEGLEL</sequence>
<comment type="caution">
    <text evidence="5">The sequence shown here is derived from an EMBL/GenBank/DDBJ whole genome shotgun (WGS) entry which is preliminary data.</text>
</comment>
<dbReference type="InterPro" id="IPR002110">
    <property type="entry name" value="Ankyrin_rpt"/>
</dbReference>
<dbReference type="PROSITE" id="PS50088">
    <property type="entry name" value="ANK_REPEAT"/>
    <property type="match status" value="2"/>
</dbReference>
<reference evidence="5" key="1">
    <citation type="journal article" date="2022" name="bioRxiv">
        <title>Sequencing and chromosome-scale assembly of the giantPleurodeles waltlgenome.</title>
        <authorList>
            <person name="Brown T."/>
            <person name="Elewa A."/>
            <person name="Iarovenko S."/>
            <person name="Subramanian E."/>
            <person name="Araus A.J."/>
            <person name="Petzold A."/>
            <person name="Susuki M."/>
            <person name="Suzuki K.-i.T."/>
            <person name="Hayashi T."/>
            <person name="Toyoda A."/>
            <person name="Oliveira C."/>
            <person name="Osipova E."/>
            <person name="Leigh N.D."/>
            <person name="Simon A."/>
            <person name="Yun M.H."/>
        </authorList>
    </citation>
    <scope>NUCLEOTIDE SEQUENCE</scope>
    <source>
        <strain evidence="5">20211129_DDA</strain>
        <tissue evidence="5">Liver</tissue>
    </source>
</reference>
<keyword evidence="1" id="KW-0677">Repeat</keyword>
<dbReference type="Proteomes" id="UP001066276">
    <property type="component" value="Chromosome 1_1"/>
</dbReference>
<evidence type="ECO:0000313" key="6">
    <source>
        <dbReference type="Proteomes" id="UP001066276"/>
    </source>
</evidence>
<dbReference type="SUPFAM" id="SSF48403">
    <property type="entry name" value="Ankyrin repeat"/>
    <property type="match status" value="1"/>
</dbReference>
<feature type="repeat" description="ANK" evidence="3">
    <location>
        <begin position="30"/>
        <end position="62"/>
    </location>
</feature>
<dbReference type="PROSITE" id="PS50297">
    <property type="entry name" value="ANK_REP_REGION"/>
    <property type="match status" value="2"/>
</dbReference>
<evidence type="ECO:0000256" key="1">
    <source>
        <dbReference type="ARBA" id="ARBA00022737"/>
    </source>
</evidence>
<evidence type="ECO:0008006" key="7">
    <source>
        <dbReference type="Google" id="ProtNLM"/>
    </source>
</evidence>
<name>A0AAV7WTS1_PLEWA</name>
<evidence type="ECO:0000313" key="5">
    <source>
        <dbReference type="EMBL" id="KAJ1215505.1"/>
    </source>
</evidence>
<evidence type="ECO:0000256" key="2">
    <source>
        <dbReference type="ARBA" id="ARBA00023043"/>
    </source>
</evidence>
<dbReference type="Gene3D" id="1.25.40.20">
    <property type="entry name" value="Ankyrin repeat-containing domain"/>
    <property type="match status" value="1"/>
</dbReference>
<gene>
    <name evidence="5" type="ORF">NDU88_003113</name>
</gene>
<dbReference type="SMART" id="SM00248">
    <property type="entry name" value="ANK"/>
    <property type="match status" value="3"/>
</dbReference>
<accession>A0AAV7WTS1</accession>
<dbReference type="GO" id="GO:0005737">
    <property type="term" value="C:cytoplasm"/>
    <property type="evidence" value="ECO:0007669"/>
    <property type="project" value="TreeGrafter"/>
</dbReference>
<feature type="region of interest" description="Disordered" evidence="4">
    <location>
        <begin position="131"/>
        <end position="154"/>
    </location>
</feature>
<keyword evidence="2 3" id="KW-0040">ANK repeat</keyword>
<feature type="repeat" description="ANK" evidence="3">
    <location>
        <begin position="63"/>
        <end position="95"/>
    </location>
</feature>
<organism evidence="5 6">
    <name type="scientific">Pleurodeles waltl</name>
    <name type="common">Iberian ribbed newt</name>
    <dbReference type="NCBI Taxonomy" id="8319"/>
    <lineage>
        <taxon>Eukaryota</taxon>
        <taxon>Metazoa</taxon>
        <taxon>Chordata</taxon>
        <taxon>Craniata</taxon>
        <taxon>Vertebrata</taxon>
        <taxon>Euteleostomi</taxon>
        <taxon>Amphibia</taxon>
        <taxon>Batrachia</taxon>
        <taxon>Caudata</taxon>
        <taxon>Salamandroidea</taxon>
        <taxon>Salamandridae</taxon>
        <taxon>Pleurodelinae</taxon>
        <taxon>Pleurodeles</taxon>
    </lineage>
</organism>
<dbReference type="AlphaFoldDB" id="A0AAV7WTS1"/>
<dbReference type="InterPro" id="IPR050776">
    <property type="entry name" value="Ank_Repeat/CDKN_Inhibitor"/>
</dbReference>
<proteinExistence type="predicted"/>
<dbReference type="Pfam" id="PF12796">
    <property type="entry name" value="Ank_2"/>
    <property type="match status" value="1"/>
</dbReference>